<proteinExistence type="predicted"/>
<gene>
    <name evidence="1" type="ORF">E6O75_ATG03016</name>
</gene>
<dbReference type="AlphaFoldDB" id="A0A4Z1PJ24"/>
<organism evidence="1 2">
    <name type="scientific">Venturia nashicola</name>
    <dbReference type="NCBI Taxonomy" id="86259"/>
    <lineage>
        <taxon>Eukaryota</taxon>
        <taxon>Fungi</taxon>
        <taxon>Dikarya</taxon>
        <taxon>Ascomycota</taxon>
        <taxon>Pezizomycotina</taxon>
        <taxon>Dothideomycetes</taxon>
        <taxon>Pleosporomycetidae</taxon>
        <taxon>Venturiales</taxon>
        <taxon>Venturiaceae</taxon>
        <taxon>Venturia</taxon>
    </lineage>
</organism>
<keyword evidence="2" id="KW-1185">Reference proteome</keyword>
<dbReference type="OrthoDB" id="3906810at2759"/>
<protein>
    <submittedName>
        <fullName evidence="1">Structural maintenance of chromosomes protein 4</fullName>
    </submittedName>
</protein>
<evidence type="ECO:0000313" key="2">
    <source>
        <dbReference type="Proteomes" id="UP000298493"/>
    </source>
</evidence>
<name>A0A4Z1PJ24_9PEZI</name>
<accession>A0A4Z1PJ24</accession>
<evidence type="ECO:0000313" key="1">
    <source>
        <dbReference type="EMBL" id="TID23380.1"/>
    </source>
</evidence>
<reference evidence="1 2" key="1">
    <citation type="submission" date="2019-04" db="EMBL/GenBank/DDBJ databases">
        <title>High contiguity whole genome sequence and gene annotation resource for two Venturia nashicola isolates.</title>
        <authorList>
            <person name="Prokchorchik M."/>
            <person name="Won K."/>
            <person name="Lee Y."/>
            <person name="Choi E.D."/>
            <person name="Segonzac C."/>
            <person name="Sohn K.H."/>
        </authorList>
    </citation>
    <scope>NUCLEOTIDE SEQUENCE [LARGE SCALE GENOMIC DNA]</scope>
    <source>
        <strain evidence="1 2">PRI2</strain>
    </source>
</reference>
<dbReference type="EMBL" id="SNSC02000006">
    <property type="protein sequence ID" value="TID23380.1"/>
    <property type="molecule type" value="Genomic_DNA"/>
</dbReference>
<dbReference type="Pfam" id="PF07712">
    <property type="entry name" value="SURNod19"/>
    <property type="match status" value="1"/>
</dbReference>
<dbReference type="Proteomes" id="UP000298493">
    <property type="component" value="Unassembled WGS sequence"/>
</dbReference>
<comment type="caution">
    <text evidence="1">The sequence shown here is derived from an EMBL/GenBank/DDBJ whole genome shotgun (WGS) entry which is preliminary data.</text>
</comment>
<sequence length="373" mass="40624">MFSFFLFSLVAHAAVISPRQTTEWSDIPTDLFLAPFLFGSLGGPPPLIKYESIRDLQPLLSKQAKRQLIRWGPFDVPGMSGPNDTAEYSATMSMDPIGHVISALLHDGLPKDVTIIAGKSDLVYADGVRADISNGLYLHHLISSDASKPPPAWVNTCPGLAEFPLPSQLGNTFLGTGNDEAGVTYTNAQSNMKGGFYLKDDYMGLQVDVVNYDKTSKKIFVVFDVEFLEGRTGPDAMSVLLSLTGCSSPGFVLAAQEIMLESKDFRVFEDGGIINAKGHLHDGGEYMELYLNDKLVCSSNATYGGGSGTMKSDGKEWTTISKMSECEDTIPVKKGDNISMKSRYNTVKHPLRQSLGEEREAMAMFSLTFLPSV</sequence>
<dbReference type="InterPro" id="IPR011692">
    <property type="entry name" value="Stress_up-reg_Nod19"/>
</dbReference>